<dbReference type="AlphaFoldDB" id="A0A0N4USE5"/>
<gene>
    <name evidence="9" type="ORF">EVEC_LOCUS9</name>
</gene>
<dbReference type="Pfam" id="PF01490">
    <property type="entry name" value="Aa_trans"/>
    <property type="match status" value="1"/>
</dbReference>
<evidence type="ECO:0000256" key="5">
    <source>
        <dbReference type="ARBA" id="ARBA00023180"/>
    </source>
</evidence>
<evidence type="ECO:0000313" key="10">
    <source>
        <dbReference type="Proteomes" id="UP000274131"/>
    </source>
</evidence>
<name>A0A0N4USE5_ENTVE</name>
<dbReference type="Proteomes" id="UP000274131">
    <property type="component" value="Unassembled WGS sequence"/>
</dbReference>
<dbReference type="EMBL" id="UXUI01000003">
    <property type="protein sequence ID" value="VDD84866.1"/>
    <property type="molecule type" value="Genomic_DNA"/>
</dbReference>
<organism evidence="11">
    <name type="scientific">Enterobius vermicularis</name>
    <name type="common">Human pinworm</name>
    <dbReference type="NCBI Taxonomy" id="51028"/>
    <lineage>
        <taxon>Eukaryota</taxon>
        <taxon>Metazoa</taxon>
        <taxon>Ecdysozoa</taxon>
        <taxon>Nematoda</taxon>
        <taxon>Chromadorea</taxon>
        <taxon>Rhabditida</taxon>
        <taxon>Spirurina</taxon>
        <taxon>Oxyuridomorpha</taxon>
        <taxon>Oxyuroidea</taxon>
        <taxon>Oxyuridae</taxon>
        <taxon>Enterobius</taxon>
    </lineage>
</organism>
<dbReference type="InterPro" id="IPR013057">
    <property type="entry name" value="AA_transpt_TM"/>
</dbReference>
<protein>
    <submittedName>
        <fullName evidence="11">Aa_trans domain-containing protein</fullName>
    </submittedName>
</protein>
<evidence type="ECO:0000256" key="7">
    <source>
        <dbReference type="SAM" id="Phobius"/>
    </source>
</evidence>
<keyword evidence="5" id="KW-0325">Glycoprotein</keyword>
<feature type="transmembrane region" description="Helical" evidence="7">
    <location>
        <begin position="234"/>
        <end position="254"/>
    </location>
</feature>
<keyword evidence="3 7" id="KW-1133">Transmembrane helix</keyword>
<evidence type="ECO:0000256" key="3">
    <source>
        <dbReference type="ARBA" id="ARBA00022989"/>
    </source>
</evidence>
<feature type="transmembrane region" description="Helical" evidence="7">
    <location>
        <begin position="313"/>
        <end position="331"/>
    </location>
</feature>
<keyword evidence="10" id="KW-1185">Reference proteome</keyword>
<keyword evidence="4 7" id="KW-0472">Membrane</keyword>
<reference evidence="11" key="1">
    <citation type="submission" date="2016-04" db="UniProtKB">
        <authorList>
            <consortium name="WormBaseParasite"/>
        </authorList>
    </citation>
    <scope>IDENTIFICATION</scope>
</reference>
<dbReference type="PANTHER" id="PTHR16189">
    <property type="entry name" value="TRANSMEMBRANE PROTEIN 104-RELATED"/>
    <property type="match status" value="1"/>
</dbReference>
<dbReference type="PANTHER" id="PTHR16189:SF0">
    <property type="entry name" value="TRANSMEMBRANE PROTEIN 104"/>
    <property type="match status" value="1"/>
</dbReference>
<evidence type="ECO:0000313" key="11">
    <source>
        <dbReference type="WBParaSite" id="EVEC_0000000801-mRNA-1"/>
    </source>
</evidence>
<evidence type="ECO:0000256" key="6">
    <source>
        <dbReference type="ARBA" id="ARBA00038166"/>
    </source>
</evidence>
<keyword evidence="2 7" id="KW-0812">Transmembrane</keyword>
<feature type="transmembrane region" description="Helical" evidence="7">
    <location>
        <begin position="171"/>
        <end position="191"/>
    </location>
</feature>
<feature type="transmembrane region" description="Helical" evidence="7">
    <location>
        <begin position="266"/>
        <end position="293"/>
    </location>
</feature>
<dbReference type="Gene3D" id="1.20.1740.10">
    <property type="entry name" value="Amino acid/polyamine transporter I"/>
    <property type="match status" value="1"/>
</dbReference>
<evidence type="ECO:0000313" key="9">
    <source>
        <dbReference type="EMBL" id="VDD84866.1"/>
    </source>
</evidence>
<dbReference type="GO" id="GO:0016020">
    <property type="term" value="C:membrane"/>
    <property type="evidence" value="ECO:0007669"/>
    <property type="project" value="UniProtKB-SubCell"/>
</dbReference>
<evidence type="ECO:0000256" key="1">
    <source>
        <dbReference type="ARBA" id="ARBA00004141"/>
    </source>
</evidence>
<dbReference type="WBParaSite" id="EVEC_0000000801-mRNA-1">
    <property type="protein sequence ID" value="EVEC_0000000801-mRNA-1"/>
    <property type="gene ID" value="EVEC_0000000801"/>
</dbReference>
<accession>A0A0N4USE5</accession>
<evidence type="ECO:0000259" key="8">
    <source>
        <dbReference type="Pfam" id="PF01490"/>
    </source>
</evidence>
<feature type="transmembrane region" description="Helical" evidence="7">
    <location>
        <begin position="386"/>
        <end position="405"/>
    </location>
</feature>
<sequence>MAEPNSTYQTYSSKVGLLFIFNIIVGTGALALPKSFQVAGYGASVILIHISCLASFICATFIVESMAVANAAILRKKRRGCEVEEDADFSEVYSIKQRTEISEMAKLFLNHTGLVFSYLILALYLFGDLTIYCTTVSKSIMNIVCDSVTGNFTENDPCWRKNAINFNRNNAYRMAILLFTTIITPMVLMGITRTKYLQISTSLSRWAAFVLMIMLAVISLFKDGVEASPHFFEINGFGSLFGTTVYAFMCHHSLPGIVTPMRQKRNVIAGIGVVYIIILLFYITLSLTGSYAFRKVFDVYTLNFLHDEDAQSLLYKILHYFLALFPVFTLSSNYPIVANTLANNLYVLFESLLPSPVSEERQSLLSSAVDSELSPPSPLIERRKKFTRGCCIFSVIAIPACISFFTDNVLLLASLTGSYPGVGVQYLIPSGIFCRYNRREFGTPVPAESSSPFKSMFWPYAMFAWSALAIGMVTANFLRLI</sequence>
<feature type="transmembrane region" description="Helical" evidence="7">
    <location>
        <begin position="457"/>
        <end position="478"/>
    </location>
</feature>
<comment type="similarity">
    <text evidence="6">Belongs to the TMEM104 family.</text>
</comment>
<evidence type="ECO:0000256" key="4">
    <source>
        <dbReference type="ARBA" id="ARBA00023136"/>
    </source>
</evidence>
<proteinExistence type="inferred from homology"/>
<feature type="transmembrane region" description="Helical" evidence="7">
    <location>
        <begin position="45"/>
        <end position="69"/>
    </location>
</feature>
<feature type="domain" description="Amino acid transporter transmembrane" evidence="8">
    <location>
        <begin position="14"/>
        <end position="441"/>
    </location>
</feature>
<feature type="transmembrane region" description="Helical" evidence="7">
    <location>
        <begin position="15"/>
        <end position="33"/>
    </location>
</feature>
<evidence type="ECO:0000256" key="2">
    <source>
        <dbReference type="ARBA" id="ARBA00022692"/>
    </source>
</evidence>
<reference evidence="9 10" key="2">
    <citation type="submission" date="2018-10" db="EMBL/GenBank/DDBJ databases">
        <authorList>
            <consortium name="Pathogen Informatics"/>
        </authorList>
    </citation>
    <scope>NUCLEOTIDE SEQUENCE [LARGE SCALE GENOMIC DNA]</scope>
</reference>
<dbReference type="OrthoDB" id="294541at2759"/>
<feature type="transmembrane region" description="Helical" evidence="7">
    <location>
        <begin position="203"/>
        <end position="222"/>
    </location>
</feature>
<feature type="transmembrane region" description="Helical" evidence="7">
    <location>
        <begin position="107"/>
        <end position="127"/>
    </location>
</feature>
<comment type="subcellular location">
    <subcellularLocation>
        <location evidence="1">Membrane</location>
        <topology evidence="1">Multi-pass membrane protein</topology>
    </subcellularLocation>
</comment>